<accession>A0AAV7Y0J4</accession>
<keyword evidence="1" id="KW-1133">Transmembrane helix</keyword>
<keyword evidence="3" id="KW-1185">Reference proteome</keyword>
<organism evidence="2 3">
    <name type="scientific">Megalurothrips usitatus</name>
    <name type="common">bean blossom thrips</name>
    <dbReference type="NCBI Taxonomy" id="439358"/>
    <lineage>
        <taxon>Eukaryota</taxon>
        <taxon>Metazoa</taxon>
        <taxon>Ecdysozoa</taxon>
        <taxon>Arthropoda</taxon>
        <taxon>Hexapoda</taxon>
        <taxon>Insecta</taxon>
        <taxon>Pterygota</taxon>
        <taxon>Neoptera</taxon>
        <taxon>Paraneoptera</taxon>
        <taxon>Thysanoptera</taxon>
        <taxon>Terebrantia</taxon>
        <taxon>Thripoidea</taxon>
        <taxon>Thripidae</taxon>
        <taxon>Megalurothrips</taxon>
    </lineage>
</organism>
<name>A0AAV7Y0J4_9NEOP</name>
<dbReference type="EMBL" id="JAPTSV010000001">
    <property type="protein sequence ID" value="KAJ1532356.1"/>
    <property type="molecule type" value="Genomic_DNA"/>
</dbReference>
<evidence type="ECO:0000313" key="2">
    <source>
        <dbReference type="EMBL" id="KAJ1532356.1"/>
    </source>
</evidence>
<dbReference type="AlphaFoldDB" id="A0AAV7Y0J4"/>
<reference evidence="2" key="1">
    <citation type="submission" date="2022-12" db="EMBL/GenBank/DDBJ databases">
        <title>Chromosome-level genome assembly of the bean flower thrips Megalurothrips usitatus.</title>
        <authorList>
            <person name="Ma L."/>
            <person name="Liu Q."/>
            <person name="Li H."/>
            <person name="Cai W."/>
        </authorList>
    </citation>
    <scope>NUCLEOTIDE SEQUENCE</scope>
    <source>
        <strain evidence="2">Cailab_2022a</strain>
    </source>
</reference>
<dbReference type="Proteomes" id="UP001075354">
    <property type="component" value="Chromosome 1"/>
</dbReference>
<sequence>MHSLGFQVELIAPSCMCTYIYIVVFIRTLFYKRRLVGYLDLAVDRKGIASHGLSAYLTPSVPGRCLSVWRRSVLCSSILGIAVINFIIVVGLVLLFLINQIISKALY</sequence>
<keyword evidence="1" id="KW-0812">Transmembrane</keyword>
<protein>
    <submittedName>
        <fullName evidence="2">Uncharacterized protein</fullName>
    </submittedName>
</protein>
<evidence type="ECO:0000313" key="3">
    <source>
        <dbReference type="Proteomes" id="UP001075354"/>
    </source>
</evidence>
<feature type="transmembrane region" description="Helical" evidence="1">
    <location>
        <begin position="73"/>
        <end position="98"/>
    </location>
</feature>
<keyword evidence="1" id="KW-0472">Membrane</keyword>
<proteinExistence type="predicted"/>
<comment type="caution">
    <text evidence="2">The sequence shown here is derived from an EMBL/GenBank/DDBJ whole genome shotgun (WGS) entry which is preliminary data.</text>
</comment>
<feature type="transmembrane region" description="Helical" evidence="1">
    <location>
        <begin position="6"/>
        <end position="26"/>
    </location>
</feature>
<evidence type="ECO:0000256" key="1">
    <source>
        <dbReference type="SAM" id="Phobius"/>
    </source>
</evidence>
<gene>
    <name evidence="2" type="ORF">ONE63_000958</name>
</gene>